<gene>
    <name evidence="1" type="ORF">AXF15_08780</name>
</gene>
<dbReference type="AlphaFoldDB" id="A0A120KN65"/>
<keyword evidence="2" id="KW-1185">Reference proteome</keyword>
<evidence type="ECO:0000313" key="2">
    <source>
        <dbReference type="Proteomes" id="UP000063964"/>
    </source>
</evidence>
<dbReference type="KEGG" id="doa:AXF15_08780"/>
<dbReference type="RefSeq" id="WP_066606176.1">
    <property type="nucleotide sequence ID" value="NZ_CP014230.1"/>
</dbReference>
<dbReference type="EMBL" id="CP014230">
    <property type="protein sequence ID" value="AMD93185.1"/>
    <property type="molecule type" value="Genomic_DNA"/>
</dbReference>
<dbReference type="OrthoDB" id="5465093at2"/>
<dbReference type="Proteomes" id="UP000063964">
    <property type="component" value="Chromosome"/>
</dbReference>
<dbReference type="STRING" id="888061.AXF15_08780"/>
<proteinExistence type="predicted"/>
<reference evidence="2" key="1">
    <citation type="submission" date="2016-02" db="EMBL/GenBank/DDBJ databases">
        <authorList>
            <person name="Holder M.E."/>
            <person name="Ajami N.J."/>
            <person name="Petrosino J.F."/>
        </authorList>
    </citation>
    <scope>NUCLEOTIDE SEQUENCE [LARGE SCALE GENOMIC DNA]</scope>
    <source>
        <strain evidence="2">DSM 12838</strain>
    </source>
</reference>
<protein>
    <submittedName>
        <fullName evidence="1">Uncharacterized protein</fullName>
    </submittedName>
</protein>
<organism evidence="1 2">
    <name type="scientific">Desulfomicrobium orale DSM 12838</name>
    <dbReference type="NCBI Taxonomy" id="888061"/>
    <lineage>
        <taxon>Bacteria</taxon>
        <taxon>Pseudomonadati</taxon>
        <taxon>Thermodesulfobacteriota</taxon>
        <taxon>Desulfovibrionia</taxon>
        <taxon>Desulfovibrionales</taxon>
        <taxon>Desulfomicrobiaceae</taxon>
        <taxon>Desulfomicrobium</taxon>
    </lineage>
</organism>
<accession>A0A120KN65</accession>
<evidence type="ECO:0000313" key="1">
    <source>
        <dbReference type="EMBL" id="AMD93185.1"/>
    </source>
</evidence>
<name>A0A120KN65_9BACT</name>
<sequence>MDLTNRFDPSTALAAILSCDPENIITRTPPDLPPYLLLEALAQTCGMHLRFRRHFLVDVFLASASDLVYEEHPAPVTIRARLTGETGAAAGYEAAVESSPPCRMIMGYRPALADTFFRRRFQCLSSHSSIL</sequence>
<dbReference type="PROSITE" id="PS51257">
    <property type="entry name" value="PROKAR_LIPOPROTEIN"/>
    <property type="match status" value="1"/>
</dbReference>